<protein>
    <submittedName>
        <fullName evidence="3">Toll/interleukin-1 receptor domain-containing protein</fullName>
    </submittedName>
</protein>
<keyword evidence="1" id="KW-0812">Transmembrane</keyword>
<dbReference type="OrthoDB" id="668747at2"/>
<proteinExistence type="predicted"/>
<dbReference type="InterPro" id="IPR000157">
    <property type="entry name" value="TIR_dom"/>
</dbReference>
<name>A0A5C7B4N9_9FLAO</name>
<dbReference type="Gene3D" id="3.40.50.10140">
    <property type="entry name" value="Toll/interleukin-1 receptor homology (TIR) domain"/>
    <property type="match status" value="1"/>
</dbReference>
<dbReference type="SUPFAM" id="SSF52200">
    <property type="entry name" value="Toll/Interleukin receptor TIR domain"/>
    <property type="match status" value="1"/>
</dbReference>
<dbReference type="AlphaFoldDB" id="A0A5C7B4N9"/>
<dbReference type="Pfam" id="PF13676">
    <property type="entry name" value="TIR_2"/>
    <property type="match status" value="1"/>
</dbReference>
<feature type="domain" description="TIR" evidence="2">
    <location>
        <begin position="7"/>
        <end position="135"/>
    </location>
</feature>
<dbReference type="STRING" id="1123037.GCA_000425305_03477"/>
<feature type="transmembrane region" description="Helical" evidence="1">
    <location>
        <begin position="185"/>
        <end position="202"/>
    </location>
</feature>
<evidence type="ECO:0000259" key="2">
    <source>
        <dbReference type="PROSITE" id="PS50104"/>
    </source>
</evidence>
<evidence type="ECO:0000313" key="4">
    <source>
        <dbReference type="Proteomes" id="UP000321938"/>
    </source>
</evidence>
<organism evidence="3 4">
    <name type="scientific">Psychroserpens burtonensis</name>
    <dbReference type="NCBI Taxonomy" id="49278"/>
    <lineage>
        <taxon>Bacteria</taxon>
        <taxon>Pseudomonadati</taxon>
        <taxon>Bacteroidota</taxon>
        <taxon>Flavobacteriia</taxon>
        <taxon>Flavobacteriales</taxon>
        <taxon>Flavobacteriaceae</taxon>
        <taxon>Psychroserpens</taxon>
    </lineage>
</organism>
<evidence type="ECO:0000256" key="1">
    <source>
        <dbReference type="SAM" id="Phobius"/>
    </source>
</evidence>
<dbReference type="PROSITE" id="PS50104">
    <property type="entry name" value="TIR"/>
    <property type="match status" value="1"/>
</dbReference>
<reference evidence="3 4" key="1">
    <citation type="submission" date="2019-08" db="EMBL/GenBank/DDBJ databases">
        <title>Genome of Psychroserpens burtonensis ACAM 167.</title>
        <authorList>
            <person name="Bowman J.P."/>
        </authorList>
    </citation>
    <scope>NUCLEOTIDE SEQUENCE [LARGE SCALE GENOMIC DNA]</scope>
    <source>
        <strain evidence="3 4">ACAM 167</strain>
    </source>
</reference>
<keyword evidence="3" id="KW-0675">Receptor</keyword>
<sequence>MLTILNNKRLIFLSYSSKDIEKAKVLSSALEKSGLSVWWDRQIPSGSTFDDVIEDALGKAQCVVVLWSSHSVKSEWVRNEVQDGVDRKIMIPVLIENVKIPLAFRRIQAANLIGWKGDTETKPFQDLINDIKTHTSQNGKRLDKTLETQTTKEPIEYISKKRQPSKATEKNINNSFQKLIDTKKFAIILSIIVLLIVAFIGYNSGIVNGKAVNKPQPGLVFASKIEANGQAIDPGTTFSQNINNLYAVFRSNMTPPGMLVNADSISDGKYYAYLKLTEMSSLSEFGWQWYRKSDGEKIVEYNPPTKGKKNFWLQRYGTIGKSVFSEFGPGTYTIVILLDGNPALSSDLTIEPSLKMSE</sequence>
<evidence type="ECO:0000313" key="3">
    <source>
        <dbReference type="EMBL" id="TXE15421.1"/>
    </source>
</evidence>
<dbReference type="EMBL" id="VOSB01000034">
    <property type="protein sequence ID" value="TXE15421.1"/>
    <property type="molecule type" value="Genomic_DNA"/>
</dbReference>
<dbReference type="Proteomes" id="UP000321938">
    <property type="component" value="Unassembled WGS sequence"/>
</dbReference>
<comment type="caution">
    <text evidence="3">The sequence shown here is derived from an EMBL/GenBank/DDBJ whole genome shotgun (WGS) entry which is preliminary data.</text>
</comment>
<dbReference type="InterPro" id="IPR035897">
    <property type="entry name" value="Toll_tir_struct_dom_sf"/>
</dbReference>
<keyword evidence="1" id="KW-0472">Membrane</keyword>
<accession>A0A5C7B4N9</accession>
<dbReference type="GO" id="GO:0007165">
    <property type="term" value="P:signal transduction"/>
    <property type="evidence" value="ECO:0007669"/>
    <property type="project" value="InterPro"/>
</dbReference>
<keyword evidence="4" id="KW-1185">Reference proteome</keyword>
<dbReference type="SMART" id="SM00255">
    <property type="entry name" value="TIR"/>
    <property type="match status" value="1"/>
</dbReference>
<keyword evidence="1" id="KW-1133">Transmembrane helix</keyword>
<gene>
    <name evidence="3" type="ORF">ES692_16775</name>
</gene>